<name>A0A2V4C2Q6_9FLAO</name>
<gene>
    <name evidence="1" type="ORF">DMB68_11185</name>
</gene>
<dbReference type="RefSeq" id="WP_110346753.1">
    <property type="nucleotide sequence ID" value="NZ_QJHL01000002.1"/>
</dbReference>
<protein>
    <submittedName>
        <fullName evidence="1">Uncharacterized protein</fullName>
    </submittedName>
</protein>
<organism evidence="1 2">
    <name type="scientific">Flavobacterium hydrophilum</name>
    <dbReference type="NCBI Taxonomy" id="2211445"/>
    <lineage>
        <taxon>Bacteria</taxon>
        <taxon>Pseudomonadati</taxon>
        <taxon>Bacteroidota</taxon>
        <taxon>Flavobacteriia</taxon>
        <taxon>Flavobacteriales</taxon>
        <taxon>Flavobacteriaceae</taxon>
        <taxon>Flavobacterium</taxon>
    </lineage>
</organism>
<dbReference type="Proteomes" id="UP000247681">
    <property type="component" value="Unassembled WGS sequence"/>
</dbReference>
<proteinExistence type="predicted"/>
<dbReference type="AlphaFoldDB" id="A0A2V4C2Q6"/>
<dbReference type="EMBL" id="QJHL01000002">
    <property type="protein sequence ID" value="PXY45247.1"/>
    <property type="molecule type" value="Genomic_DNA"/>
</dbReference>
<reference evidence="1 2" key="1">
    <citation type="submission" date="2018-05" db="EMBL/GenBank/DDBJ databases">
        <title>Flavobacterium sp. strain IMCC34758, incomplete genome.</title>
        <authorList>
            <person name="Joung Y."/>
        </authorList>
    </citation>
    <scope>NUCLEOTIDE SEQUENCE [LARGE SCALE GENOMIC DNA]</scope>
    <source>
        <strain evidence="1 2">IMCC34758</strain>
    </source>
</reference>
<accession>A0A2V4C2Q6</accession>
<evidence type="ECO:0000313" key="2">
    <source>
        <dbReference type="Proteomes" id="UP000247681"/>
    </source>
</evidence>
<evidence type="ECO:0000313" key="1">
    <source>
        <dbReference type="EMBL" id="PXY45247.1"/>
    </source>
</evidence>
<comment type="caution">
    <text evidence="1">The sequence shown here is derived from an EMBL/GenBank/DDBJ whole genome shotgun (WGS) entry which is preliminary data.</text>
</comment>
<sequence length="69" mass="8247">MEYSFTVPNHKEHFTVQIDGFIYQCGYRFKTERTTAGIKYSCQFNNEETKNEFDKGLSDKVPELWQNEQ</sequence>
<keyword evidence="2" id="KW-1185">Reference proteome</keyword>